<name>A0A3D9B1M4_9FLAO</name>
<reference evidence="1 2" key="1">
    <citation type="submission" date="2018-06" db="EMBL/GenBank/DDBJ databases">
        <title>Novel Chryseobacterium species.</title>
        <authorList>
            <person name="Newman J."/>
            <person name="Hugo C."/>
            <person name="Oosthuizen L."/>
            <person name="Charimba G."/>
        </authorList>
    </citation>
    <scope>NUCLEOTIDE SEQUENCE [LARGE SCALE GENOMIC DNA]</scope>
    <source>
        <strain evidence="1 2">7_F195</strain>
    </source>
</reference>
<dbReference type="Proteomes" id="UP000256257">
    <property type="component" value="Unassembled WGS sequence"/>
</dbReference>
<gene>
    <name evidence="1" type="ORF">DRF67_10995</name>
</gene>
<evidence type="ECO:0000313" key="2">
    <source>
        <dbReference type="Proteomes" id="UP000256257"/>
    </source>
</evidence>
<keyword evidence="2" id="KW-1185">Reference proteome</keyword>
<evidence type="ECO:0000313" key="1">
    <source>
        <dbReference type="EMBL" id="REC47560.1"/>
    </source>
</evidence>
<protein>
    <submittedName>
        <fullName evidence="1">Uncharacterized protein</fullName>
    </submittedName>
</protein>
<dbReference type="EMBL" id="QNVV01000008">
    <property type="protein sequence ID" value="REC47560.1"/>
    <property type="molecule type" value="Genomic_DNA"/>
</dbReference>
<sequence length="173" mass="20861">MEEFLKYLKSLDSNRQMRMLFMLEAGIYLSDNCDYYTDFGTYPDYQNLGFDKQVRTSFYKQYSKFLFSIPDDMFNKPDEKAKSDWEILKESLLEELNLNREIFEYQYQSFLIGLRLKTMRMCSKKEFSTRSNLSLSKINQIEDYCFLAKVNDIFMYVKNGLGQEFKLDFLRKV</sequence>
<comment type="caution">
    <text evidence="1">The sequence shown here is derived from an EMBL/GenBank/DDBJ whole genome shotgun (WGS) entry which is preliminary data.</text>
</comment>
<proteinExistence type="predicted"/>
<organism evidence="1 2">
    <name type="scientific">Chryseobacterium pennipullorum</name>
    <dbReference type="NCBI Taxonomy" id="2258963"/>
    <lineage>
        <taxon>Bacteria</taxon>
        <taxon>Pseudomonadati</taxon>
        <taxon>Bacteroidota</taxon>
        <taxon>Flavobacteriia</taxon>
        <taxon>Flavobacteriales</taxon>
        <taxon>Weeksellaceae</taxon>
        <taxon>Chryseobacterium group</taxon>
        <taxon>Chryseobacterium</taxon>
    </lineage>
</organism>
<accession>A0A3D9B1M4</accession>
<dbReference type="AlphaFoldDB" id="A0A3D9B1M4"/>